<dbReference type="eggNOG" id="ENOG502T44W">
    <property type="taxonomic scope" value="Eukaryota"/>
</dbReference>
<reference evidence="2 3" key="1">
    <citation type="submission" date="2013-02" db="EMBL/GenBank/DDBJ databases">
        <title>Genome sequence of Candida maltosa Xu316, a potential industrial strain for xylitol and ethanol production.</title>
        <authorList>
            <person name="Yu J."/>
            <person name="Wang Q."/>
            <person name="Geng X."/>
            <person name="Bao W."/>
            <person name="He P."/>
            <person name="Cai J."/>
        </authorList>
    </citation>
    <scope>NUCLEOTIDE SEQUENCE [LARGE SCALE GENOMIC DNA]</scope>
    <source>
        <strain evidence="3">Xu316</strain>
    </source>
</reference>
<gene>
    <name evidence="2" type="ORF">G210_0607</name>
</gene>
<dbReference type="OMA" id="YWDNLKF"/>
<dbReference type="OrthoDB" id="4084459at2759"/>
<keyword evidence="3" id="KW-1185">Reference proteome</keyword>
<dbReference type="Proteomes" id="UP000011777">
    <property type="component" value="Unassembled WGS sequence"/>
</dbReference>
<protein>
    <submittedName>
        <fullName evidence="2">Uncharacterized protein</fullName>
    </submittedName>
</protein>
<sequence>MSRKHARSDDDEEEELYDNSGKRVKLDTLLQNLSIDEDDDKDKHVKAEYHINPNILLSNQKTDSYTYSNLTSKLNGIIADHFKDVLHAGLQVIPWYNSKFLIIYHYRQWFVKLFNRFIKQYNEKHHTSIKNFPTCEKILQLVKDNMLTLQELKNIIAQENNLELQRLQLKQEMRRSNKRFEELSSERNAYKDLSYNYWDNLKFDKDLDMLDSSDDELDGSKVEDIPID</sequence>
<name>M3IQL2_CANMX</name>
<feature type="coiled-coil region" evidence="1">
    <location>
        <begin position="152"/>
        <end position="186"/>
    </location>
</feature>
<dbReference type="HOGENOM" id="CLU_091745_0_0_1"/>
<evidence type="ECO:0000313" key="3">
    <source>
        <dbReference type="Proteomes" id="UP000011777"/>
    </source>
</evidence>
<evidence type="ECO:0000256" key="1">
    <source>
        <dbReference type="SAM" id="Coils"/>
    </source>
</evidence>
<organism evidence="2 3">
    <name type="scientific">Candida maltosa (strain Xu316)</name>
    <name type="common">Yeast</name>
    <dbReference type="NCBI Taxonomy" id="1245528"/>
    <lineage>
        <taxon>Eukaryota</taxon>
        <taxon>Fungi</taxon>
        <taxon>Dikarya</taxon>
        <taxon>Ascomycota</taxon>
        <taxon>Saccharomycotina</taxon>
        <taxon>Pichiomycetes</taxon>
        <taxon>Debaryomycetaceae</taxon>
        <taxon>Candida/Lodderomyces clade</taxon>
        <taxon>Candida</taxon>
    </lineage>
</organism>
<dbReference type="EMBL" id="AOGT01000983">
    <property type="protein sequence ID" value="EMG48771.1"/>
    <property type="molecule type" value="Genomic_DNA"/>
</dbReference>
<dbReference type="AlphaFoldDB" id="M3IQL2"/>
<accession>M3IQL2</accession>
<proteinExistence type="predicted"/>
<comment type="caution">
    <text evidence="2">The sequence shown here is derived from an EMBL/GenBank/DDBJ whole genome shotgun (WGS) entry which is preliminary data.</text>
</comment>
<keyword evidence="1" id="KW-0175">Coiled coil</keyword>
<evidence type="ECO:0000313" key="2">
    <source>
        <dbReference type="EMBL" id="EMG48771.1"/>
    </source>
</evidence>